<sequence length="263" mass="30463">MKNRTINEAILEVFKREGKPLPIKEIYNKIIEYDLYRFRAQRPEDIVRIQLRRHCAELDFPTASSKKLFTINKDGAFFKLQKKSKQLNREKKDNISTFDDLKELHKKYVHNFKKDLLTQLKELSPTAFEEFGKKLMTAYGFKKMEVTKKTRDGGIDGFGELKIGLASMKVAFECKRWTRNTVGRPLVSQFRGDIQGKYQQGIYFTTSTFSKEAKESSFQTGAVPIILLDGYSIVDLMIEKRFGVDVEEIPVYSNAMDLVLADQ</sequence>
<evidence type="ECO:0000259" key="3">
    <source>
        <dbReference type="Pfam" id="PF05066"/>
    </source>
</evidence>
<organism evidence="4 5">
    <name type="scientific">Draconibacterium halophilum</name>
    <dbReference type="NCBI Taxonomy" id="2706887"/>
    <lineage>
        <taxon>Bacteria</taxon>
        <taxon>Pseudomonadati</taxon>
        <taxon>Bacteroidota</taxon>
        <taxon>Bacteroidia</taxon>
        <taxon>Marinilabiliales</taxon>
        <taxon>Prolixibacteraceae</taxon>
        <taxon>Draconibacterium</taxon>
    </lineage>
</organism>
<proteinExistence type="predicted"/>
<keyword evidence="4" id="KW-0378">Hydrolase</keyword>
<keyword evidence="1" id="KW-0804">Transcription</keyword>
<keyword evidence="4" id="KW-0255">Endonuclease</keyword>
<dbReference type="InterPro" id="IPR011856">
    <property type="entry name" value="tRNA_endonuc-like_dom_sf"/>
</dbReference>
<evidence type="ECO:0000313" key="4">
    <source>
        <dbReference type="EMBL" id="QIA09120.1"/>
    </source>
</evidence>
<gene>
    <name evidence="4" type="ORF">G0Q07_15965</name>
</gene>
<dbReference type="PANTHER" id="PTHR30015">
    <property type="entry name" value="MRR RESTRICTION SYSTEM PROTEIN"/>
    <property type="match status" value="1"/>
</dbReference>
<dbReference type="RefSeq" id="WP_163348042.1">
    <property type="nucleotide sequence ID" value="NZ_CP048409.1"/>
</dbReference>
<feature type="domain" description="HTH HARE-type" evidence="3">
    <location>
        <begin position="4"/>
        <end position="73"/>
    </location>
</feature>
<protein>
    <submittedName>
        <fullName evidence="4">Restriction endonuclease</fullName>
    </submittedName>
</protein>
<accession>A0A6C0RFE0</accession>
<dbReference type="GO" id="GO:0015666">
    <property type="term" value="F:restriction endodeoxyribonuclease activity"/>
    <property type="evidence" value="ECO:0007669"/>
    <property type="project" value="TreeGrafter"/>
</dbReference>
<dbReference type="InterPro" id="IPR007759">
    <property type="entry name" value="Asxl_HARE-HTH"/>
</dbReference>
<dbReference type="GO" id="GO:0003677">
    <property type="term" value="F:DNA binding"/>
    <property type="evidence" value="ECO:0007669"/>
    <property type="project" value="InterPro"/>
</dbReference>
<dbReference type="GO" id="GO:0009307">
    <property type="term" value="P:DNA restriction-modification system"/>
    <property type="evidence" value="ECO:0007669"/>
    <property type="project" value="InterPro"/>
</dbReference>
<dbReference type="PANTHER" id="PTHR30015:SF7">
    <property type="entry name" value="TYPE IV METHYL-DIRECTED RESTRICTION ENZYME ECOKMRR"/>
    <property type="match status" value="1"/>
</dbReference>
<dbReference type="Pfam" id="PF04471">
    <property type="entry name" value="Mrr_cat"/>
    <property type="match status" value="1"/>
</dbReference>
<reference evidence="4 5" key="1">
    <citation type="submission" date="2020-02" db="EMBL/GenBank/DDBJ databases">
        <title>Genome sequencing for Draconibacterium sp. strain M1.</title>
        <authorList>
            <person name="Park S.-J."/>
        </authorList>
    </citation>
    <scope>NUCLEOTIDE SEQUENCE [LARGE SCALE GENOMIC DNA]</scope>
    <source>
        <strain evidence="4 5">M1</strain>
    </source>
</reference>
<evidence type="ECO:0000256" key="1">
    <source>
        <dbReference type="ARBA" id="ARBA00023163"/>
    </source>
</evidence>
<dbReference type="GO" id="GO:0006355">
    <property type="term" value="P:regulation of DNA-templated transcription"/>
    <property type="evidence" value="ECO:0007669"/>
    <property type="project" value="InterPro"/>
</dbReference>
<dbReference type="KEGG" id="drc:G0Q07_15965"/>
<keyword evidence="5" id="KW-1185">Reference proteome</keyword>
<dbReference type="InterPro" id="IPR052906">
    <property type="entry name" value="Type_IV_Methyl-Rstrct_Enzyme"/>
</dbReference>
<dbReference type="AlphaFoldDB" id="A0A6C0RFE0"/>
<dbReference type="Gene3D" id="3.40.1350.10">
    <property type="match status" value="1"/>
</dbReference>
<evidence type="ECO:0000313" key="5">
    <source>
        <dbReference type="Proteomes" id="UP000474630"/>
    </source>
</evidence>
<dbReference type="InterPro" id="IPR011335">
    <property type="entry name" value="Restrct_endonuc-II-like"/>
</dbReference>
<name>A0A6C0RFE0_9BACT</name>
<dbReference type="Pfam" id="PF05066">
    <property type="entry name" value="HARE-HTH"/>
    <property type="match status" value="1"/>
</dbReference>
<evidence type="ECO:0000259" key="2">
    <source>
        <dbReference type="Pfam" id="PF04471"/>
    </source>
</evidence>
<keyword evidence="4" id="KW-0540">Nuclease</keyword>
<dbReference type="SUPFAM" id="SSF52980">
    <property type="entry name" value="Restriction endonuclease-like"/>
    <property type="match status" value="1"/>
</dbReference>
<dbReference type="Proteomes" id="UP000474630">
    <property type="component" value="Chromosome"/>
</dbReference>
<feature type="domain" description="Restriction endonuclease type IV Mrr" evidence="2">
    <location>
        <begin position="120"/>
        <end position="237"/>
    </location>
</feature>
<dbReference type="EMBL" id="CP048409">
    <property type="protein sequence ID" value="QIA09120.1"/>
    <property type="molecule type" value="Genomic_DNA"/>
</dbReference>
<dbReference type="InterPro" id="IPR007560">
    <property type="entry name" value="Restrct_endonuc_IV_Mrr"/>
</dbReference>